<gene>
    <name evidence="1" type="ORF">G3W61_33335</name>
</gene>
<keyword evidence="1" id="KW-0808">Transferase</keyword>
<dbReference type="InterPro" id="IPR014729">
    <property type="entry name" value="Rossmann-like_a/b/a_fold"/>
</dbReference>
<protein>
    <submittedName>
        <fullName evidence="1">Histidine kinase</fullName>
    </submittedName>
</protein>
<dbReference type="Proteomes" id="UP000471082">
    <property type="component" value="Unassembled WGS sequence"/>
</dbReference>
<dbReference type="Gene3D" id="3.40.50.620">
    <property type="entry name" value="HUPs"/>
    <property type="match status" value="1"/>
</dbReference>
<dbReference type="SUPFAM" id="SSF52402">
    <property type="entry name" value="Adenine nucleotide alpha hydrolases-like"/>
    <property type="match status" value="1"/>
</dbReference>
<feature type="non-terminal residue" evidence="1">
    <location>
        <position position="1"/>
    </location>
</feature>
<organism evidence="1 2">
    <name type="scientific">Xanthomonas perforans</name>
    <dbReference type="NCBI Taxonomy" id="442694"/>
    <lineage>
        <taxon>Bacteria</taxon>
        <taxon>Pseudomonadati</taxon>
        <taxon>Pseudomonadota</taxon>
        <taxon>Gammaproteobacteria</taxon>
        <taxon>Lysobacterales</taxon>
        <taxon>Lysobacteraceae</taxon>
        <taxon>Xanthomonas</taxon>
    </lineage>
</organism>
<accession>A0A7X5SCP1</accession>
<evidence type="ECO:0000313" key="1">
    <source>
        <dbReference type="EMBL" id="NEL81142.1"/>
    </source>
</evidence>
<dbReference type="EMBL" id="JAAGYU010002279">
    <property type="protein sequence ID" value="NEL81142.1"/>
    <property type="molecule type" value="Genomic_DNA"/>
</dbReference>
<reference evidence="1 2" key="1">
    <citation type="submission" date="2019-11" db="EMBL/GenBank/DDBJ databases">
        <title>Genome-resolved metagenomics to study the prevalence of co-infection and intraspecific heterogeneity among plant pathogen metapopulations.</title>
        <authorList>
            <person name="Newberry E."/>
            <person name="Bhandari R."/>
            <person name="Kemble J."/>
            <person name="Sikora E."/>
            <person name="Potnis N."/>
        </authorList>
    </citation>
    <scope>NUCLEOTIDE SEQUENCE [LARGE SCALE GENOMIC DNA]</scope>
    <source>
        <strain evidence="1">Xp_Tom_Tuscaloosa_18b</strain>
    </source>
</reference>
<evidence type="ECO:0000313" key="2">
    <source>
        <dbReference type="Proteomes" id="UP000471082"/>
    </source>
</evidence>
<proteinExistence type="predicted"/>
<comment type="caution">
    <text evidence="1">The sequence shown here is derived from an EMBL/GenBank/DDBJ whole genome shotgun (WGS) entry which is preliminary data.</text>
</comment>
<keyword evidence="1" id="KW-0418">Kinase</keyword>
<dbReference type="GO" id="GO:0016301">
    <property type="term" value="F:kinase activity"/>
    <property type="evidence" value="ECO:0007669"/>
    <property type="project" value="UniProtKB-KW"/>
</dbReference>
<name>A0A7X5SCP1_XANPE</name>
<dbReference type="AlphaFoldDB" id="A0A7X5SCP1"/>
<feature type="non-terminal residue" evidence="1">
    <location>
        <position position="89"/>
    </location>
</feature>
<sequence>ALLHGANVAEALLDFAAQNGVSTLVLGRTRERPLARMFNRTLTQQLLQRGAHYELVIVSSADARARARQRWRNPRQWLQRYDLAFAAIA</sequence>